<keyword evidence="3" id="KW-1185">Reference proteome</keyword>
<dbReference type="AlphaFoldDB" id="A0A8T0X9R9"/>
<comment type="caution">
    <text evidence="2">The sequence shown here is derived from an EMBL/GenBank/DDBJ whole genome shotgun (WGS) entry which is preliminary data.</text>
</comment>
<evidence type="ECO:0000313" key="3">
    <source>
        <dbReference type="Proteomes" id="UP000823388"/>
    </source>
</evidence>
<keyword evidence="1" id="KW-0472">Membrane</keyword>
<evidence type="ECO:0000313" key="2">
    <source>
        <dbReference type="EMBL" id="KAG2658312.1"/>
    </source>
</evidence>
<dbReference type="Proteomes" id="UP000823388">
    <property type="component" value="Chromosome 1K"/>
</dbReference>
<sequence length="128" mass="14240">MSRAHGAVLSATVSLTPSWLLTWPYFSTPKTTAPSSAPKPTAPSVNFYRPLPFFPEVSSILSPSSWLVSPLPLAEPSESRNWILETPIGTAYLQEQGILYPLLYFHASIWYTIGALLKSLFVIWRTTL</sequence>
<organism evidence="2 3">
    <name type="scientific">Panicum virgatum</name>
    <name type="common">Blackwell switchgrass</name>
    <dbReference type="NCBI Taxonomy" id="38727"/>
    <lineage>
        <taxon>Eukaryota</taxon>
        <taxon>Viridiplantae</taxon>
        <taxon>Streptophyta</taxon>
        <taxon>Embryophyta</taxon>
        <taxon>Tracheophyta</taxon>
        <taxon>Spermatophyta</taxon>
        <taxon>Magnoliopsida</taxon>
        <taxon>Liliopsida</taxon>
        <taxon>Poales</taxon>
        <taxon>Poaceae</taxon>
        <taxon>PACMAD clade</taxon>
        <taxon>Panicoideae</taxon>
        <taxon>Panicodae</taxon>
        <taxon>Paniceae</taxon>
        <taxon>Panicinae</taxon>
        <taxon>Panicum</taxon>
        <taxon>Panicum sect. Hiantes</taxon>
    </lineage>
</organism>
<keyword evidence="1" id="KW-1133">Transmembrane helix</keyword>
<accession>A0A8T0X9R9</accession>
<dbReference type="EMBL" id="CM029037">
    <property type="protein sequence ID" value="KAG2658312.1"/>
    <property type="molecule type" value="Genomic_DNA"/>
</dbReference>
<gene>
    <name evidence="2" type="ORF">PVAP13_1KG248105</name>
</gene>
<reference evidence="2" key="1">
    <citation type="submission" date="2020-05" db="EMBL/GenBank/DDBJ databases">
        <title>WGS assembly of Panicum virgatum.</title>
        <authorList>
            <person name="Lovell J.T."/>
            <person name="Jenkins J."/>
            <person name="Shu S."/>
            <person name="Juenger T.E."/>
            <person name="Schmutz J."/>
        </authorList>
    </citation>
    <scope>NUCLEOTIDE SEQUENCE</scope>
    <source>
        <strain evidence="2">AP13</strain>
    </source>
</reference>
<evidence type="ECO:0000256" key="1">
    <source>
        <dbReference type="SAM" id="Phobius"/>
    </source>
</evidence>
<keyword evidence="1" id="KW-0812">Transmembrane</keyword>
<protein>
    <submittedName>
        <fullName evidence="2">Uncharacterized protein</fullName>
    </submittedName>
</protein>
<name>A0A8T0X9R9_PANVG</name>
<feature type="transmembrane region" description="Helical" evidence="1">
    <location>
        <begin position="103"/>
        <end position="124"/>
    </location>
</feature>
<proteinExistence type="predicted"/>